<dbReference type="PANTHER" id="PTHR30502">
    <property type="entry name" value="2-KETO-3-DEOXY-L-RHAMNONATE ALDOLASE"/>
    <property type="match status" value="1"/>
</dbReference>
<dbReference type="Pfam" id="PF03328">
    <property type="entry name" value="HpcH_HpaI"/>
    <property type="match status" value="1"/>
</dbReference>
<evidence type="ECO:0000256" key="2">
    <source>
        <dbReference type="ARBA" id="ARBA00022723"/>
    </source>
</evidence>
<evidence type="ECO:0000313" key="6">
    <source>
        <dbReference type="EMBL" id="KAK4497312.1"/>
    </source>
</evidence>
<feature type="domain" description="HpcH/HpaI aldolase/citrate lyase" evidence="5">
    <location>
        <begin position="51"/>
        <end position="229"/>
    </location>
</feature>
<evidence type="ECO:0000256" key="3">
    <source>
        <dbReference type="ARBA" id="ARBA00023239"/>
    </source>
</evidence>
<keyword evidence="7" id="KW-1185">Reference proteome</keyword>
<evidence type="ECO:0000259" key="5">
    <source>
        <dbReference type="Pfam" id="PF03328"/>
    </source>
</evidence>
<keyword evidence="2" id="KW-0479">Metal-binding</keyword>
<dbReference type="InterPro" id="IPR040442">
    <property type="entry name" value="Pyrv_kinase-like_dom_sf"/>
</dbReference>
<dbReference type="InterPro" id="IPR005000">
    <property type="entry name" value="Aldolase/citrate-lyase_domain"/>
</dbReference>
<organism evidence="6 7">
    <name type="scientific">Zasmidium cellare</name>
    <name type="common">Wine cellar mold</name>
    <name type="synonym">Racodium cellare</name>
    <dbReference type="NCBI Taxonomy" id="395010"/>
    <lineage>
        <taxon>Eukaryota</taxon>
        <taxon>Fungi</taxon>
        <taxon>Dikarya</taxon>
        <taxon>Ascomycota</taxon>
        <taxon>Pezizomycotina</taxon>
        <taxon>Dothideomycetes</taxon>
        <taxon>Dothideomycetidae</taxon>
        <taxon>Mycosphaerellales</taxon>
        <taxon>Mycosphaerellaceae</taxon>
        <taxon>Zasmidium</taxon>
    </lineage>
</organism>
<keyword evidence="3" id="KW-0456">Lyase</keyword>
<evidence type="ECO:0000256" key="4">
    <source>
        <dbReference type="SAM" id="MobiDB-lite"/>
    </source>
</evidence>
<feature type="region of interest" description="Disordered" evidence="4">
    <location>
        <begin position="1"/>
        <end position="20"/>
    </location>
</feature>
<name>A0ABR0E796_ZASCE</name>
<dbReference type="InterPro" id="IPR050251">
    <property type="entry name" value="HpcH-HpaI_aldolase"/>
</dbReference>
<gene>
    <name evidence="6" type="ORF">PRZ48_011762</name>
</gene>
<dbReference type="SUPFAM" id="SSF51621">
    <property type="entry name" value="Phosphoenolpyruvate/pyruvate domain"/>
    <property type="match status" value="1"/>
</dbReference>
<evidence type="ECO:0000313" key="7">
    <source>
        <dbReference type="Proteomes" id="UP001305779"/>
    </source>
</evidence>
<reference evidence="6 7" key="1">
    <citation type="journal article" date="2023" name="G3 (Bethesda)">
        <title>A chromosome-level genome assembly of Zasmidium syzygii isolated from banana leaves.</title>
        <authorList>
            <person name="van Westerhoven A.C."/>
            <person name="Mehrabi R."/>
            <person name="Talebi R."/>
            <person name="Steentjes M.B.F."/>
            <person name="Corcolon B."/>
            <person name="Chong P.A."/>
            <person name="Kema G.H.J."/>
            <person name="Seidl M.F."/>
        </authorList>
    </citation>
    <scope>NUCLEOTIDE SEQUENCE [LARGE SCALE GENOMIC DNA]</scope>
    <source>
        <strain evidence="6 7">P124</strain>
    </source>
</reference>
<evidence type="ECO:0000256" key="1">
    <source>
        <dbReference type="ARBA" id="ARBA00005568"/>
    </source>
</evidence>
<comment type="similarity">
    <text evidence="1">Belongs to the HpcH/HpaI aldolase family.</text>
</comment>
<accession>A0ABR0E796</accession>
<dbReference type="Gene3D" id="3.20.20.60">
    <property type="entry name" value="Phosphoenolpyruvate-binding domains"/>
    <property type="match status" value="1"/>
</dbReference>
<dbReference type="InterPro" id="IPR015813">
    <property type="entry name" value="Pyrv/PenolPyrv_kinase-like_dom"/>
</dbReference>
<dbReference type="EMBL" id="JAXOVC010000009">
    <property type="protein sequence ID" value="KAK4497312.1"/>
    <property type="molecule type" value="Genomic_DNA"/>
</dbReference>
<dbReference type="PANTHER" id="PTHR30502:SF0">
    <property type="entry name" value="PHOSPHOENOLPYRUVATE CARBOXYLASE FAMILY PROTEIN"/>
    <property type="match status" value="1"/>
</dbReference>
<protein>
    <recommendedName>
        <fullName evidence="5">HpcH/HpaI aldolase/citrate lyase domain-containing protein</fullName>
    </recommendedName>
</protein>
<sequence length="286" mass="30172">MATTNGNHATQTGQAEITVPNPMRDKMLQGDVASTLIIKMMSGVEAPMLAKSTGFDGIFIDMEHSQLDLTAVSQMCQAALLAGITPIVRSPTKEPFFVSRILDGGALGVVVPHIRSVKDAEDVVAAAKFAPIGRRSATGGLPQLGLRPIPAKKASTAVNQSTIVCPMIETLEALEDVEKIAAVPGVDSLLIGSSDLTAEMGIAGEFDNPRVAEAYEKVIAAYRKASIFLGCGGLTARPDLIQKFCEKGGISWVMVAADQALLYGAAKQKADFTNQINENRRTKGSS</sequence>
<dbReference type="Proteomes" id="UP001305779">
    <property type="component" value="Unassembled WGS sequence"/>
</dbReference>
<feature type="compositionally biased region" description="Polar residues" evidence="4">
    <location>
        <begin position="1"/>
        <end position="15"/>
    </location>
</feature>
<comment type="caution">
    <text evidence="6">The sequence shown here is derived from an EMBL/GenBank/DDBJ whole genome shotgun (WGS) entry which is preliminary data.</text>
</comment>
<proteinExistence type="inferred from homology"/>